<dbReference type="VEuPathDB" id="FungiDB:FOXG_17909"/>
<gene>
    <name evidence="2" type="ORF">FOXG_17909</name>
</gene>
<evidence type="ECO:0000313" key="3">
    <source>
        <dbReference type="Proteomes" id="UP000009097"/>
    </source>
</evidence>
<reference evidence="2" key="1">
    <citation type="submission" date="2007-04" db="EMBL/GenBank/DDBJ databases">
        <authorList>
            <consortium name="The Broad Institute Genome Sequencing Platform"/>
            <person name="Birren B."/>
            <person name="Lander E."/>
            <person name="Galagan J."/>
            <person name="Nusbaum C."/>
            <person name="Devon K."/>
            <person name="Ma L.-J."/>
            <person name="Jaffe D."/>
            <person name="Butler J."/>
            <person name="Alvarez P."/>
            <person name="Gnerre S."/>
            <person name="Grabherr M."/>
            <person name="Kleber M."/>
            <person name="Mauceli E."/>
            <person name="Brockman W."/>
            <person name="MacCallum I.A."/>
            <person name="Young S."/>
            <person name="LaButti K."/>
            <person name="DeCaprio D."/>
            <person name="Crawford M."/>
            <person name="Koehrsen M."/>
            <person name="Engels R."/>
            <person name="Montgomery P."/>
            <person name="Pearson M."/>
            <person name="Howarth C."/>
            <person name="Larson L."/>
            <person name="White J."/>
            <person name="O'Leary S."/>
            <person name="Kodira C."/>
            <person name="Zeng Q."/>
            <person name="Yandava C."/>
            <person name="Alvarado L."/>
            <person name="Kistler C."/>
            <person name="Shim W.-B."/>
            <person name="Kang S."/>
            <person name="Woloshuk C."/>
        </authorList>
    </citation>
    <scope>NUCLEOTIDE SEQUENCE</scope>
    <source>
        <strain evidence="2">4287</strain>
    </source>
</reference>
<name>A0A0J9U6Y5_FUSO4</name>
<reference evidence="2" key="2">
    <citation type="journal article" date="2010" name="Nature">
        <title>Comparative genomics reveals mobile pathogenicity chromosomes in Fusarium.</title>
        <authorList>
            <person name="Ma L.J."/>
            <person name="van der Does H.C."/>
            <person name="Borkovich K.A."/>
            <person name="Coleman J.J."/>
            <person name="Daboussi M.J."/>
            <person name="Di Pietro A."/>
            <person name="Dufresne M."/>
            <person name="Freitag M."/>
            <person name="Grabherr M."/>
            <person name="Henrissat B."/>
            <person name="Houterman P.M."/>
            <person name="Kang S."/>
            <person name="Shim W.B."/>
            <person name="Woloshuk C."/>
            <person name="Xie X."/>
            <person name="Xu J.R."/>
            <person name="Antoniw J."/>
            <person name="Baker S.E."/>
            <person name="Bluhm B.H."/>
            <person name="Breakspear A."/>
            <person name="Brown D.W."/>
            <person name="Butchko R.A."/>
            <person name="Chapman S."/>
            <person name="Coulson R."/>
            <person name="Coutinho P.M."/>
            <person name="Danchin E.G."/>
            <person name="Diener A."/>
            <person name="Gale L.R."/>
            <person name="Gardiner D.M."/>
            <person name="Goff S."/>
            <person name="Hammond-Kosack K.E."/>
            <person name="Hilburn K."/>
            <person name="Hua-Van A."/>
            <person name="Jonkers W."/>
            <person name="Kazan K."/>
            <person name="Kodira C.D."/>
            <person name="Koehrsen M."/>
            <person name="Kumar L."/>
            <person name="Lee Y.H."/>
            <person name="Li L."/>
            <person name="Manners J.M."/>
            <person name="Miranda-Saavedra D."/>
            <person name="Mukherjee M."/>
            <person name="Park G."/>
            <person name="Park J."/>
            <person name="Park S.Y."/>
            <person name="Proctor R.H."/>
            <person name="Regev A."/>
            <person name="Ruiz-Roldan M.C."/>
            <person name="Sain D."/>
            <person name="Sakthikumar S."/>
            <person name="Sykes S."/>
            <person name="Schwartz D.C."/>
            <person name="Turgeon B.G."/>
            <person name="Wapinski I."/>
            <person name="Yoder O."/>
            <person name="Young S."/>
            <person name="Zeng Q."/>
            <person name="Zhou S."/>
            <person name="Galagan J."/>
            <person name="Cuomo C.A."/>
            <person name="Kistler H.C."/>
            <person name="Rep M."/>
        </authorList>
    </citation>
    <scope>NUCLEOTIDE SEQUENCE [LARGE SCALE GENOMIC DNA]</scope>
    <source>
        <strain evidence="2">4287</strain>
    </source>
</reference>
<feature type="region of interest" description="Disordered" evidence="1">
    <location>
        <begin position="1"/>
        <end position="26"/>
    </location>
</feature>
<dbReference type="RefSeq" id="XP_018232750.1">
    <property type="nucleotide sequence ID" value="XM_018397919.1"/>
</dbReference>
<dbReference type="AlphaFoldDB" id="A0A0J9U6Y5"/>
<dbReference type="KEGG" id="fox:FOXG_17909"/>
<evidence type="ECO:0000256" key="1">
    <source>
        <dbReference type="SAM" id="MobiDB-lite"/>
    </source>
</evidence>
<dbReference type="EMBL" id="DS231696">
    <property type="protein sequence ID" value="KNA94704.1"/>
    <property type="molecule type" value="Genomic_DNA"/>
</dbReference>
<organism evidence="2 3">
    <name type="scientific">Fusarium oxysporum f. sp. lycopersici (strain 4287 / CBS 123668 / FGSC 9935 / NRRL 34936)</name>
    <name type="common">Fusarium vascular wilt of tomato</name>
    <dbReference type="NCBI Taxonomy" id="426428"/>
    <lineage>
        <taxon>Eukaryota</taxon>
        <taxon>Fungi</taxon>
        <taxon>Dikarya</taxon>
        <taxon>Ascomycota</taxon>
        <taxon>Pezizomycotina</taxon>
        <taxon>Sordariomycetes</taxon>
        <taxon>Hypocreomycetidae</taxon>
        <taxon>Hypocreales</taxon>
        <taxon>Nectriaceae</taxon>
        <taxon>Fusarium</taxon>
        <taxon>Fusarium oxysporum species complex</taxon>
    </lineage>
</organism>
<dbReference type="GeneID" id="28958615"/>
<dbReference type="Proteomes" id="UP000009097">
    <property type="component" value="Unassembled WGS sequence"/>
</dbReference>
<accession>A0A0J9U6Y5</accession>
<protein>
    <submittedName>
        <fullName evidence="2">Uncharacterized protein</fullName>
    </submittedName>
</protein>
<evidence type="ECO:0000313" key="2">
    <source>
        <dbReference type="EMBL" id="KNA94704.1"/>
    </source>
</evidence>
<sequence length="53" mass="5929">MAGSRVSSRDERFQGSGQYPSPAQARRGKDWSIPYVLTVQLRENPYVGLMDGL</sequence>
<proteinExistence type="predicted"/>